<dbReference type="SUPFAM" id="SSF47384">
    <property type="entry name" value="Homodimeric domain of signal transducing histidine kinase"/>
    <property type="match status" value="1"/>
</dbReference>
<dbReference type="Pfam" id="PF00069">
    <property type="entry name" value="Pkinase"/>
    <property type="match status" value="1"/>
</dbReference>
<keyword evidence="7" id="KW-0812">Transmembrane</keyword>
<dbReference type="SMART" id="SM00220">
    <property type="entry name" value="S_TKc"/>
    <property type="match status" value="1"/>
</dbReference>
<dbReference type="InterPro" id="IPR036890">
    <property type="entry name" value="HATPase_C_sf"/>
</dbReference>
<evidence type="ECO:0000256" key="4">
    <source>
        <dbReference type="ARBA" id="ARBA00022777"/>
    </source>
</evidence>
<keyword evidence="10" id="KW-0808">Transferase</keyword>
<dbReference type="InterPro" id="IPR008271">
    <property type="entry name" value="Ser/Thr_kinase_AS"/>
</dbReference>
<evidence type="ECO:0000259" key="9">
    <source>
        <dbReference type="PROSITE" id="PS50109"/>
    </source>
</evidence>
<dbReference type="InterPro" id="IPR027417">
    <property type="entry name" value="P-loop_NTPase"/>
</dbReference>
<proteinExistence type="predicted"/>
<keyword evidence="7" id="KW-1133">Transmembrane helix</keyword>
<feature type="coiled-coil region" evidence="6">
    <location>
        <begin position="250"/>
        <end position="277"/>
    </location>
</feature>
<organism evidence="10 11">
    <name type="scientific">Microcoleus asticus IPMA8</name>
    <dbReference type="NCBI Taxonomy" id="2563858"/>
    <lineage>
        <taxon>Bacteria</taxon>
        <taxon>Bacillati</taxon>
        <taxon>Cyanobacteriota</taxon>
        <taxon>Cyanophyceae</taxon>
        <taxon>Oscillatoriophycideae</taxon>
        <taxon>Oscillatoriales</taxon>
        <taxon>Microcoleaceae</taxon>
        <taxon>Microcoleus</taxon>
        <taxon>Microcoleus asticus</taxon>
    </lineage>
</organism>
<dbReference type="EMBL" id="SRRZ01000064">
    <property type="protein sequence ID" value="NQE35807.1"/>
    <property type="molecule type" value="Genomic_DNA"/>
</dbReference>
<dbReference type="Pfam" id="PF01590">
    <property type="entry name" value="GAF"/>
    <property type="match status" value="1"/>
</dbReference>
<name>A0ABX2D1E0_9CYAN</name>
<feature type="coiled-coil region" evidence="6">
    <location>
        <begin position="1509"/>
        <end position="1554"/>
    </location>
</feature>
<dbReference type="Gene3D" id="3.30.565.10">
    <property type="entry name" value="Histidine kinase-like ATPase, C-terminal domain"/>
    <property type="match status" value="1"/>
</dbReference>
<feature type="transmembrane region" description="Helical" evidence="7">
    <location>
        <begin position="909"/>
        <end position="934"/>
    </location>
</feature>
<evidence type="ECO:0000313" key="11">
    <source>
        <dbReference type="Proteomes" id="UP000702425"/>
    </source>
</evidence>
<dbReference type="InterPro" id="IPR041664">
    <property type="entry name" value="AAA_16"/>
</dbReference>
<dbReference type="Proteomes" id="UP000702425">
    <property type="component" value="Unassembled WGS sequence"/>
</dbReference>
<sequence>MRTPLPGYQLISPIHEGTNTVIYQGRYEGERTPVIIKTLKAEYPTLEEIARIRHEYQILHSLNIPGIIKPIELKPYEHGLALILEDFGGQPLKQYINSQKTNLINFLLIARQLAQILGELHQNQIIHKDIKPQNILIKPETRQIKLIDFSIATRLEKENPTISNPNYIEGTLAYMSPEQTGRMNRSIDYRTDFYSLGVTFYEMLAGQLPFNSNDPMKLVHCHIAKQPKSLNQLNPEIPKTVVDIVMKLLAKTAEDRYQNARGLLADLEECLKQVEESGQIKDFTVGKLDRFGQFLIPQKLYGRETEVATLMAAFERVAVGSTEMMLVSGYSGIGKTCVVQEVHKPIVRQRGYFIGGKFDQFKKNIPYAALIQAFQELIRQLLTENSENIGIWKEQLVKALGQNGRVIIDVIPEVELIMGEQPEVPKLGPTESQNRFNRVYKQFIHVFTKPEHPLVLFLDDLQWADSASLKLLQLLITDTDSEYLLLIGAYRDNEVSATHPTIQTIEEIEKTGAVVNNIVLQALDISNVRQLVADTLQGDKSRELADLLFNKTQGNPFFLTQLFKTLHSEELLNFDFIKSCWQWDIKQIQSLGIADYNVVELVARNIQKLPEGTQQILQLAACIGNRFNLDVCAIVNEKSPLETADDLWSALQSGLILPLSNDYKIPLAFQSEQQENLLFDESRVGYRFLHDRVQQAAYSMIPENQKKATHLKIGKLLLHQYEENSLEENIFDIVNQLNIGVEFITQQSEKDELANFNLIAGRKAKAATAYEAAVRYLNLGLELLPESSWQSHYNLKRNLHLETLEAEYLNTNFGRAQHLSEIVLSQAKSQLEKVKVYELRIPFYLQQNQPQEALETALQILKMLGVSLPINPTKFSIMMGLISNKIAIGGKQIEDLAFLPLMTDPYKLAAMRILIAVIPVAFLANPMLFPLIVFKMVNVSLQYGNSPLSAYGYVTYGMLLCGALSDIDSGYQFGKLAMMLVEQFDAKELKAKIDFMFNCFIRHWKEHIKETTQPLLEAFKTGLETGDVEYSCYSACNYSHHSYWSGEHLESTVKKYIKYTNLMLEYKQFLISDQTKLGRQLVLNLLDQSTDKFTFVGDGFDENEIILTWKRTNHYTFIAYFYLFKSVLFYLFKKFTNAVEVAGLTEKYKESLGALIHSSEHNFYYSLALLAHYPTTTKTEQKQYLKKVTSHQKQMKIWASHAPMNFQHKYELVEAEKARVLGQNETAITYYERAINGAKEQGFIQEEALANERAAEFYLALGREKVAKTYMTEAYYCYIRWGAVAKVRDLEERYPHLISRTQQSETISLDPTSTTTSNWTTTSTSSHSTALDLDTIMKAAQALSGEIVLSELLGKLMTILIENAGATRGSLLTQPTFSSNQSENQWVISATGIVEGNDLTVLTNPQQPEEENISVPLLGNTVPAAIINYVARTKETVVLNDASHEGIFKKDPYIQQNQPKSILCTPLLNQGQLTGIIYLENNLTTVAFTADRLTVLQMLSGQAAIAITNAKLYAEVNQLNQSLKQANQQLAAYSETLEQKVEERTTELKTAQKQIVASEKLASLGALTAGVAHEIRNPLNFVTSLATLSEDLTSEIAELIDRQSQNLDSESLELINENLTYLKRNVLEINQQGQRADSIIQSMLMHARSDGSNRQKTDINALVAQSIQLAYHSIRAKDKTFNLTLKTDYDQSIEELDVAFSDLSRALINIIDNACYASHIKQFKVIGDFTPTVSITTKNVGTAIEIRIHDNGIGIPKENQQKIFLPFFTTKPPGQGTGLGLSITHDIIVGQHRGNLEVQTEPGNYTEFIITLPKS</sequence>
<dbReference type="InterPro" id="IPR000719">
    <property type="entry name" value="Prot_kinase_dom"/>
</dbReference>
<gene>
    <name evidence="10" type="primary">prkC_11</name>
    <name evidence="10" type="ORF">E5S67_03543</name>
</gene>
<keyword evidence="5" id="KW-0902">Two-component regulatory system</keyword>
<keyword evidence="3" id="KW-0597">Phosphoprotein</keyword>
<dbReference type="InterPro" id="IPR029016">
    <property type="entry name" value="GAF-like_dom_sf"/>
</dbReference>
<dbReference type="PRINTS" id="PR00344">
    <property type="entry name" value="BCTRLSENSOR"/>
</dbReference>
<protein>
    <recommendedName>
        <fullName evidence="2">histidine kinase</fullName>
        <ecNumber evidence="2">2.7.13.3</ecNumber>
    </recommendedName>
</protein>
<comment type="caution">
    <text evidence="10">The sequence shown here is derived from an EMBL/GenBank/DDBJ whole genome shotgun (WGS) entry which is preliminary data.</text>
</comment>
<dbReference type="SUPFAM" id="SSF55874">
    <property type="entry name" value="ATPase domain of HSP90 chaperone/DNA topoisomerase II/histidine kinase"/>
    <property type="match status" value="1"/>
</dbReference>
<evidence type="ECO:0000256" key="7">
    <source>
        <dbReference type="SAM" id="Phobius"/>
    </source>
</evidence>
<dbReference type="InterPro" id="IPR053159">
    <property type="entry name" value="Hybrid_Histidine_Kinase"/>
</dbReference>
<evidence type="ECO:0000256" key="2">
    <source>
        <dbReference type="ARBA" id="ARBA00012438"/>
    </source>
</evidence>
<dbReference type="InterPro" id="IPR011009">
    <property type="entry name" value="Kinase-like_dom_sf"/>
</dbReference>
<keyword evidence="4 10" id="KW-0418">Kinase</keyword>
<evidence type="ECO:0000313" key="10">
    <source>
        <dbReference type="EMBL" id="NQE35807.1"/>
    </source>
</evidence>
<dbReference type="Pfam" id="PF13191">
    <property type="entry name" value="AAA_16"/>
    <property type="match status" value="1"/>
</dbReference>
<dbReference type="Gene3D" id="1.10.287.130">
    <property type="match status" value="1"/>
</dbReference>
<dbReference type="PANTHER" id="PTHR43642">
    <property type="entry name" value="HYBRID SIGNAL TRANSDUCTION HISTIDINE KINASE G"/>
    <property type="match status" value="1"/>
</dbReference>
<dbReference type="PROSITE" id="PS50109">
    <property type="entry name" value="HIS_KIN"/>
    <property type="match status" value="1"/>
</dbReference>
<dbReference type="InterPro" id="IPR004358">
    <property type="entry name" value="Sig_transdc_His_kin-like_C"/>
</dbReference>
<dbReference type="InterPro" id="IPR003018">
    <property type="entry name" value="GAF"/>
</dbReference>
<evidence type="ECO:0000256" key="5">
    <source>
        <dbReference type="ARBA" id="ARBA00023012"/>
    </source>
</evidence>
<reference evidence="10 11" key="1">
    <citation type="journal article" date="2020" name="Sci. Rep.">
        <title>A novel cyanobacterial geosmin producer, revising GeoA distribution and dispersion patterns in Bacteria.</title>
        <authorList>
            <person name="Churro C."/>
            <person name="Semedo-Aguiar A.P."/>
            <person name="Silva A.D."/>
            <person name="Pereira-Leal J.B."/>
            <person name="Leite R.B."/>
        </authorList>
    </citation>
    <scope>NUCLEOTIDE SEQUENCE [LARGE SCALE GENOMIC DNA]</scope>
    <source>
        <strain evidence="10 11">IPMA8</strain>
    </source>
</reference>
<dbReference type="CDD" id="cd00082">
    <property type="entry name" value="HisKA"/>
    <property type="match status" value="1"/>
</dbReference>
<dbReference type="CDD" id="cd14014">
    <property type="entry name" value="STKc_PknB_like"/>
    <property type="match status" value="1"/>
</dbReference>
<evidence type="ECO:0000259" key="8">
    <source>
        <dbReference type="PROSITE" id="PS50011"/>
    </source>
</evidence>
<evidence type="ECO:0000256" key="6">
    <source>
        <dbReference type="SAM" id="Coils"/>
    </source>
</evidence>
<dbReference type="RefSeq" id="WP_172189480.1">
    <property type="nucleotide sequence ID" value="NZ_CAWPPK010000279.1"/>
</dbReference>
<accession>A0ABX2D1E0</accession>
<feature type="domain" description="Histidine kinase" evidence="9">
    <location>
        <begin position="1570"/>
        <end position="1815"/>
    </location>
</feature>
<dbReference type="Gene3D" id="3.30.450.40">
    <property type="match status" value="1"/>
</dbReference>
<dbReference type="PANTHER" id="PTHR43642:SF1">
    <property type="entry name" value="HYBRID SIGNAL TRANSDUCTION HISTIDINE KINASE G"/>
    <property type="match status" value="1"/>
</dbReference>
<keyword evidence="7" id="KW-0472">Membrane</keyword>
<dbReference type="PROSITE" id="PS00108">
    <property type="entry name" value="PROTEIN_KINASE_ST"/>
    <property type="match status" value="1"/>
</dbReference>
<dbReference type="CDD" id="cd00075">
    <property type="entry name" value="HATPase"/>
    <property type="match status" value="1"/>
</dbReference>
<dbReference type="SUPFAM" id="SSF55781">
    <property type="entry name" value="GAF domain-like"/>
    <property type="match status" value="1"/>
</dbReference>
<evidence type="ECO:0000256" key="3">
    <source>
        <dbReference type="ARBA" id="ARBA00022553"/>
    </source>
</evidence>
<dbReference type="InterPro" id="IPR036097">
    <property type="entry name" value="HisK_dim/P_sf"/>
</dbReference>
<dbReference type="SMART" id="SM00065">
    <property type="entry name" value="GAF"/>
    <property type="match status" value="1"/>
</dbReference>
<dbReference type="InterPro" id="IPR003594">
    <property type="entry name" value="HATPase_dom"/>
</dbReference>
<dbReference type="Gene3D" id="1.10.510.10">
    <property type="entry name" value="Transferase(Phosphotransferase) domain 1"/>
    <property type="match status" value="1"/>
</dbReference>
<dbReference type="SMART" id="SM00387">
    <property type="entry name" value="HATPase_c"/>
    <property type="match status" value="1"/>
</dbReference>
<dbReference type="Gene3D" id="3.30.200.20">
    <property type="entry name" value="Phosphorylase Kinase, domain 1"/>
    <property type="match status" value="1"/>
</dbReference>
<dbReference type="InterPro" id="IPR003661">
    <property type="entry name" value="HisK_dim/P_dom"/>
</dbReference>
<evidence type="ECO:0000256" key="1">
    <source>
        <dbReference type="ARBA" id="ARBA00000085"/>
    </source>
</evidence>
<dbReference type="InterPro" id="IPR005467">
    <property type="entry name" value="His_kinase_dom"/>
</dbReference>
<keyword evidence="6" id="KW-0175">Coiled coil</keyword>
<comment type="catalytic activity">
    <reaction evidence="1">
        <text>ATP + protein L-histidine = ADP + protein N-phospho-L-histidine.</text>
        <dbReference type="EC" id="2.7.13.3"/>
    </reaction>
</comment>
<dbReference type="GO" id="GO:0004674">
    <property type="term" value="F:protein serine/threonine kinase activity"/>
    <property type="evidence" value="ECO:0007669"/>
    <property type="project" value="UniProtKB-EC"/>
</dbReference>
<keyword evidence="11" id="KW-1185">Reference proteome</keyword>
<dbReference type="SUPFAM" id="SSF56112">
    <property type="entry name" value="Protein kinase-like (PK-like)"/>
    <property type="match status" value="1"/>
</dbReference>
<dbReference type="SUPFAM" id="SSF52540">
    <property type="entry name" value="P-loop containing nucleoside triphosphate hydrolases"/>
    <property type="match status" value="1"/>
</dbReference>
<dbReference type="Pfam" id="PF02518">
    <property type="entry name" value="HATPase_c"/>
    <property type="match status" value="1"/>
</dbReference>
<dbReference type="PROSITE" id="PS50011">
    <property type="entry name" value="PROTEIN_KINASE_DOM"/>
    <property type="match status" value="1"/>
</dbReference>
<dbReference type="EC" id="2.7.13.3" evidence="2"/>
<dbReference type="Gene3D" id="3.40.50.300">
    <property type="entry name" value="P-loop containing nucleotide triphosphate hydrolases"/>
    <property type="match status" value="1"/>
</dbReference>
<feature type="domain" description="Protein kinase" evidence="8">
    <location>
        <begin position="8"/>
        <end position="271"/>
    </location>
</feature>